<dbReference type="PANTHER" id="PTHR24096:SF422">
    <property type="entry name" value="BCDNA.GH02901"/>
    <property type="match status" value="1"/>
</dbReference>
<dbReference type="Gene3D" id="3.30.300.30">
    <property type="match status" value="1"/>
</dbReference>
<evidence type="ECO:0000259" key="4">
    <source>
        <dbReference type="Pfam" id="PF13193"/>
    </source>
</evidence>
<comment type="similarity">
    <text evidence="2">Belongs to the ATP-dependent AMP-binding enzyme family.</text>
</comment>
<dbReference type="FunFam" id="3.30.300.30:FF:000007">
    <property type="entry name" value="4-coumarate--CoA ligase 2"/>
    <property type="match status" value="1"/>
</dbReference>
<proteinExistence type="inferred from homology"/>
<comment type="caution">
    <text evidence="5">The sequence shown here is derived from an EMBL/GenBank/DDBJ whole genome shotgun (WGS) entry which is preliminary data.</text>
</comment>
<evidence type="ECO:0000256" key="3">
    <source>
        <dbReference type="ARBA" id="ARBA00023140"/>
    </source>
</evidence>
<dbReference type="GO" id="GO:0005777">
    <property type="term" value="C:peroxisome"/>
    <property type="evidence" value="ECO:0007669"/>
    <property type="project" value="UniProtKB-SubCell"/>
</dbReference>
<dbReference type="PANTHER" id="PTHR24096">
    <property type="entry name" value="LONG-CHAIN-FATTY-ACID--COA LIGASE"/>
    <property type="match status" value="1"/>
</dbReference>
<dbReference type="GO" id="GO:0004467">
    <property type="term" value="F:long-chain fatty acid-CoA ligase activity"/>
    <property type="evidence" value="ECO:0007669"/>
    <property type="project" value="TreeGrafter"/>
</dbReference>
<evidence type="ECO:0000256" key="1">
    <source>
        <dbReference type="ARBA" id="ARBA00004275"/>
    </source>
</evidence>
<feature type="domain" description="AMP-binding enzyme C-terminal" evidence="4">
    <location>
        <begin position="23"/>
        <end position="99"/>
    </location>
</feature>
<dbReference type="SUPFAM" id="SSF56801">
    <property type="entry name" value="Acetyl-CoA synthetase-like"/>
    <property type="match status" value="1"/>
</dbReference>
<evidence type="ECO:0000256" key="2">
    <source>
        <dbReference type="ARBA" id="ARBA00006432"/>
    </source>
</evidence>
<dbReference type="Pfam" id="PF13193">
    <property type="entry name" value="AMP-binding_C"/>
    <property type="match status" value="1"/>
</dbReference>
<dbReference type="InterPro" id="IPR045851">
    <property type="entry name" value="AMP-bd_C_sf"/>
</dbReference>
<name>A0AAW1LXD4_POPJA</name>
<dbReference type="GO" id="GO:0046949">
    <property type="term" value="P:fatty-acyl-CoA biosynthetic process"/>
    <property type="evidence" value="ECO:0007669"/>
    <property type="project" value="TreeGrafter"/>
</dbReference>
<dbReference type="EMBL" id="JASPKY010000085">
    <property type="protein sequence ID" value="KAK9738558.1"/>
    <property type="molecule type" value="Genomic_DNA"/>
</dbReference>
<comment type="subcellular location">
    <subcellularLocation>
        <location evidence="1">Peroxisome</location>
    </subcellularLocation>
</comment>
<sequence>MLYITDRIKDLIKVKALQVAPAELEEVLREYEGVQEAAVIGIPHKLYGEVPRAYVVPKKDAKIDVNKLNEYVASKLAKHKKLDGGIVLVSQIPKTPAGKIMRRLIKLEYLKEHSQDKDKK</sequence>
<accession>A0AAW1LXD4</accession>
<dbReference type="InterPro" id="IPR025110">
    <property type="entry name" value="AMP-bd_C"/>
</dbReference>
<keyword evidence="3" id="KW-0576">Peroxisome</keyword>
<gene>
    <name evidence="5" type="ORF">QE152_g9773</name>
</gene>
<reference evidence="5 6" key="1">
    <citation type="journal article" date="2024" name="BMC Genomics">
        <title>De novo assembly and annotation of Popillia japonica's genome with initial clues to its potential as an invasive pest.</title>
        <authorList>
            <person name="Cucini C."/>
            <person name="Boschi S."/>
            <person name="Funari R."/>
            <person name="Cardaioli E."/>
            <person name="Iannotti N."/>
            <person name="Marturano G."/>
            <person name="Paoli F."/>
            <person name="Bruttini M."/>
            <person name="Carapelli A."/>
            <person name="Frati F."/>
            <person name="Nardi F."/>
        </authorList>
    </citation>
    <scope>NUCLEOTIDE SEQUENCE [LARGE SCALE GENOMIC DNA]</scope>
    <source>
        <strain evidence="5">DMR45628</strain>
    </source>
</reference>
<dbReference type="Proteomes" id="UP001458880">
    <property type="component" value="Unassembled WGS sequence"/>
</dbReference>
<protein>
    <submittedName>
        <fullName evidence="5">AMP-binding enzyme C-terminal domain</fullName>
    </submittedName>
</protein>
<keyword evidence="6" id="KW-1185">Reference proteome</keyword>
<evidence type="ECO:0000313" key="5">
    <source>
        <dbReference type="EMBL" id="KAK9738558.1"/>
    </source>
</evidence>
<organism evidence="5 6">
    <name type="scientific">Popillia japonica</name>
    <name type="common">Japanese beetle</name>
    <dbReference type="NCBI Taxonomy" id="7064"/>
    <lineage>
        <taxon>Eukaryota</taxon>
        <taxon>Metazoa</taxon>
        <taxon>Ecdysozoa</taxon>
        <taxon>Arthropoda</taxon>
        <taxon>Hexapoda</taxon>
        <taxon>Insecta</taxon>
        <taxon>Pterygota</taxon>
        <taxon>Neoptera</taxon>
        <taxon>Endopterygota</taxon>
        <taxon>Coleoptera</taxon>
        <taxon>Polyphaga</taxon>
        <taxon>Scarabaeiformia</taxon>
        <taxon>Scarabaeidae</taxon>
        <taxon>Rutelinae</taxon>
        <taxon>Popillia</taxon>
    </lineage>
</organism>
<evidence type="ECO:0000313" key="6">
    <source>
        <dbReference type="Proteomes" id="UP001458880"/>
    </source>
</evidence>
<dbReference type="AlphaFoldDB" id="A0AAW1LXD4"/>